<comment type="cofactor">
    <cofactor evidence="1">
        <name>Zn(2+)</name>
        <dbReference type="ChEBI" id="CHEBI:29105"/>
    </cofactor>
</comment>
<sequence>MTIKLYEQEGYQTAFHAHVVSCVKKNELYDIILDQTLFFPEEGGQTCDKGTLNGIEVVDVQIINDEIHHYTHSALNGDVQGIIDWTHRYTNMQHHTGEHILSGLIHKEFHVDNVGFHLGYNEITADYAMDLNNDQIKRIEALVNSVIFSNKPVKTYYLEDYSNIEYRAKLDLAKPRLVEIEDVDLCACCAPHVKSTIEVGLFKIVKSMKIKKGTRLFFLCGKLAYEDYVLKHDQSIQISNQLSSSIETLSSNVQRVLDENYALKQRIKQLDKEMVDHLIIEHKENQIILCDELDRDTQLYYYNKLVSFSNNYVLLVSKQKDNYRFMTNSKDIFLQLKEKHQVRGGGKNDFFQGTLDTVNEQLFD</sequence>
<evidence type="ECO:0000313" key="7">
    <source>
        <dbReference type="Proteomes" id="UP000265489"/>
    </source>
</evidence>
<proteinExistence type="predicted"/>
<organism evidence="6 7">
    <name type="scientific">Holdemanella biformis</name>
    <dbReference type="NCBI Taxonomy" id="1735"/>
    <lineage>
        <taxon>Bacteria</taxon>
        <taxon>Bacillati</taxon>
        <taxon>Bacillota</taxon>
        <taxon>Erysipelotrichia</taxon>
        <taxon>Erysipelotrichales</taxon>
        <taxon>Erysipelotrichaceae</taxon>
        <taxon>Holdemanella</taxon>
    </lineage>
</organism>
<dbReference type="GeneID" id="66579718"/>
<dbReference type="PANTHER" id="PTHR43462:SF1">
    <property type="entry name" value="ALANYL-TRNA EDITING PROTEIN AARSD1"/>
    <property type="match status" value="1"/>
</dbReference>
<dbReference type="GO" id="GO:0046872">
    <property type="term" value="F:metal ion binding"/>
    <property type="evidence" value="ECO:0007669"/>
    <property type="project" value="UniProtKB-KW"/>
</dbReference>
<dbReference type="GO" id="GO:0002161">
    <property type="term" value="F:aminoacyl-tRNA deacylase activity"/>
    <property type="evidence" value="ECO:0007669"/>
    <property type="project" value="UniProtKB-ARBA"/>
</dbReference>
<dbReference type="Gene3D" id="2.40.30.130">
    <property type="match status" value="1"/>
</dbReference>
<evidence type="ECO:0000256" key="4">
    <source>
        <dbReference type="ARBA" id="ARBA00022833"/>
    </source>
</evidence>
<dbReference type="GO" id="GO:0005524">
    <property type="term" value="F:ATP binding"/>
    <property type="evidence" value="ECO:0007669"/>
    <property type="project" value="InterPro"/>
</dbReference>
<dbReference type="GO" id="GO:0005737">
    <property type="term" value="C:cytoplasm"/>
    <property type="evidence" value="ECO:0007669"/>
    <property type="project" value="UniProtKB-SubCell"/>
</dbReference>
<evidence type="ECO:0000256" key="2">
    <source>
        <dbReference type="ARBA" id="ARBA00004496"/>
    </source>
</evidence>
<dbReference type="GO" id="GO:0003676">
    <property type="term" value="F:nucleic acid binding"/>
    <property type="evidence" value="ECO:0007669"/>
    <property type="project" value="InterPro"/>
</dbReference>
<dbReference type="InterPro" id="IPR012947">
    <property type="entry name" value="tRNA_SAD"/>
</dbReference>
<dbReference type="GO" id="GO:0004813">
    <property type="term" value="F:alanine-tRNA ligase activity"/>
    <property type="evidence" value="ECO:0007669"/>
    <property type="project" value="InterPro"/>
</dbReference>
<dbReference type="SMART" id="SM00863">
    <property type="entry name" value="tRNA_SAD"/>
    <property type="match status" value="1"/>
</dbReference>
<gene>
    <name evidence="6" type="ORF">DWW32_07480</name>
</gene>
<dbReference type="SUPFAM" id="SSF55186">
    <property type="entry name" value="ThrRS/AlaRS common domain"/>
    <property type="match status" value="1"/>
</dbReference>
<comment type="subcellular location">
    <subcellularLocation>
        <location evidence="2">Cytoplasm</location>
    </subcellularLocation>
</comment>
<protein>
    <submittedName>
        <fullName evidence="6">Alanyl-tRNA editing protein</fullName>
    </submittedName>
</protein>
<dbReference type="InterPro" id="IPR018163">
    <property type="entry name" value="Thr/Ala-tRNA-synth_IIc_edit"/>
</dbReference>
<dbReference type="Pfam" id="PF07973">
    <property type="entry name" value="tRNA_SAD"/>
    <property type="match status" value="1"/>
</dbReference>
<keyword evidence="4" id="KW-0862">Zinc</keyword>
<evidence type="ECO:0000313" key="6">
    <source>
        <dbReference type="EMBL" id="RGU91019.1"/>
    </source>
</evidence>
<accession>A0A395W9G5</accession>
<feature type="domain" description="Alanyl-transfer RNA synthetases family profile" evidence="5">
    <location>
        <begin position="1"/>
        <end position="215"/>
    </location>
</feature>
<dbReference type="Proteomes" id="UP000265489">
    <property type="component" value="Unassembled WGS sequence"/>
</dbReference>
<evidence type="ECO:0000256" key="3">
    <source>
        <dbReference type="ARBA" id="ARBA00022723"/>
    </source>
</evidence>
<dbReference type="PROSITE" id="PS50860">
    <property type="entry name" value="AA_TRNA_LIGASE_II_ALA"/>
    <property type="match status" value="1"/>
</dbReference>
<name>A0A395W9G5_9FIRM</name>
<dbReference type="InterPro" id="IPR009000">
    <property type="entry name" value="Transl_B-barrel_sf"/>
</dbReference>
<dbReference type="PANTHER" id="PTHR43462">
    <property type="entry name" value="ALANYL-TRNA EDITING PROTEIN"/>
    <property type="match status" value="1"/>
</dbReference>
<reference evidence="6 7" key="1">
    <citation type="submission" date="2018-08" db="EMBL/GenBank/DDBJ databases">
        <title>A genome reference for cultivated species of the human gut microbiota.</title>
        <authorList>
            <person name="Zou Y."/>
            <person name="Xue W."/>
            <person name="Luo G."/>
        </authorList>
    </citation>
    <scope>NUCLEOTIDE SEQUENCE [LARGE SCALE GENOMIC DNA]</scope>
    <source>
        <strain evidence="6 7">AF15-20</strain>
    </source>
</reference>
<keyword evidence="3" id="KW-0479">Metal-binding</keyword>
<dbReference type="InterPro" id="IPR018165">
    <property type="entry name" value="Ala-tRNA-synth_IIc_core"/>
</dbReference>
<evidence type="ECO:0000259" key="5">
    <source>
        <dbReference type="PROSITE" id="PS50860"/>
    </source>
</evidence>
<dbReference type="Gene3D" id="3.30.980.10">
    <property type="entry name" value="Threonyl-trna Synthetase, Chain A, domain 2"/>
    <property type="match status" value="1"/>
</dbReference>
<dbReference type="RefSeq" id="WP_118325312.1">
    <property type="nucleotide sequence ID" value="NZ_QRYH01000012.1"/>
</dbReference>
<comment type="caution">
    <text evidence="6">The sequence shown here is derived from an EMBL/GenBank/DDBJ whole genome shotgun (WGS) entry which is preliminary data.</text>
</comment>
<dbReference type="InterPro" id="IPR051335">
    <property type="entry name" value="Alanyl-tRNA_Editing_Enzymes"/>
</dbReference>
<evidence type="ECO:0000256" key="1">
    <source>
        <dbReference type="ARBA" id="ARBA00001947"/>
    </source>
</evidence>
<dbReference type="EMBL" id="QRYQ01000013">
    <property type="protein sequence ID" value="RGU91019.1"/>
    <property type="molecule type" value="Genomic_DNA"/>
</dbReference>
<dbReference type="AlphaFoldDB" id="A0A395W9G5"/>
<dbReference type="SUPFAM" id="SSF50447">
    <property type="entry name" value="Translation proteins"/>
    <property type="match status" value="1"/>
</dbReference>
<dbReference type="GO" id="GO:0006419">
    <property type="term" value="P:alanyl-tRNA aminoacylation"/>
    <property type="evidence" value="ECO:0007669"/>
    <property type="project" value="InterPro"/>
</dbReference>